<dbReference type="InterPro" id="IPR036477">
    <property type="entry name" value="Formyl_transf_N_sf"/>
</dbReference>
<feature type="domain" description="Formyl transferase N-terminal" evidence="4">
    <location>
        <begin position="33"/>
        <end position="172"/>
    </location>
</feature>
<organism evidence="6 7">
    <name type="scientific">Mucilaginibacter robiniae</name>
    <dbReference type="NCBI Taxonomy" id="2728022"/>
    <lineage>
        <taxon>Bacteria</taxon>
        <taxon>Pseudomonadati</taxon>
        <taxon>Bacteroidota</taxon>
        <taxon>Sphingobacteriia</taxon>
        <taxon>Sphingobacteriales</taxon>
        <taxon>Sphingobacteriaceae</taxon>
        <taxon>Mucilaginibacter</taxon>
    </lineage>
</organism>
<dbReference type="InterPro" id="IPR005793">
    <property type="entry name" value="Formyl_trans_C"/>
</dbReference>
<dbReference type="RefSeq" id="WP_169606240.1">
    <property type="nucleotide sequence ID" value="NZ_CP051682.1"/>
</dbReference>
<feature type="domain" description="Formyl transferase C-terminal" evidence="5">
    <location>
        <begin position="202"/>
        <end position="287"/>
    </location>
</feature>
<dbReference type="SUPFAM" id="SSF53328">
    <property type="entry name" value="Formyltransferase"/>
    <property type="match status" value="1"/>
</dbReference>
<sequence>MKIIFFTNQLAALPLLSYFHTKGWLKAVIHPHRQKASDFQIEDFCCSAAIPFHYVGKAEFHELITDLFDVIAPDLAVMFGFSYHIPECLFTRPRLGFYNIHFSMLPAYRGPNPIFWQIKNGETVGGVSIHQVDSGWDTGPIVMQQQVSFIPGETWGICNSRHSAVAYNLMVQLADQLQYGLPLPQISIPEQQATYYSKPAVEEFAIDWQTSTATQIENLVNACNPNVGGAIASLKHQMVRILEVSPVDAVADAATPPGTVVHSDQSGMYVSCVDRKILRINILKLNEGFMTGFKLAALGIQPGDVFENARLVLTAKEQII</sequence>
<dbReference type="Pfam" id="PF02911">
    <property type="entry name" value="Formyl_trans_C"/>
    <property type="match status" value="1"/>
</dbReference>
<dbReference type="CDD" id="cd08704">
    <property type="entry name" value="Met_tRNA_FMT_C"/>
    <property type="match status" value="1"/>
</dbReference>
<protein>
    <recommendedName>
        <fullName evidence="8">Methionyl-tRNA formyltransferase</fullName>
    </recommendedName>
</protein>
<dbReference type="PANTHER" id="PTHR11138:SF5">
    <property type="entry name" value="METHIONYL-TRNA FORMYLTRANSFERASE, MITOCHONDRIAL"/>
    <property type="match status" value="1"/>
</dbReference>
<evidence type="ECO:0000256" key="1">
    <source>
        <dbReference type="ARBA" id="ARBA00010699"/>
    </source>
</evidence>
<keyword evidence="3" id="KW-0648">Protein biosynthesis</keyword>
<dbReference type="Gene3D" id="3.40.50.12230">
    <property type="match status" value="1"/>
</dbReference>
<keyword evidence="7" id="KW-1185">Reference proteome</keyword>
<name>A0A7L5E356_9SPHI</name>
<dbReference type="PANTHER" id="PTHR11138">
    <property type="entry name" value="METHIONYL-TRNA FORMYLTRANSFERASE"/>
    <property type="match status" value="1"/>
</dbReference>
<dbReference type="AlphaFoldDB" id="A0A7L5E356"/>
<reference evidence="6 7" key="1">
    <citation type="submission" date="2020-04" db="EMBL/GenBank/DDBJ databases">
        <title>Genome sequencing of novel species.</title>
        <authorList>
            <person name="Heo J."/>
            <person name="Kim S.-J."/>
            <person name="Kim J.-S."/>
            <person name="Hong S.-B."/>
            <person name="Kwon S.-W."/>
        </authorList>
    </citation>
    <scope>NUCLEOTIDE SEQUENCE [LARGE SCALE GENOMIC DNA]</scope>
    <source>
        <strain evidence="6 7">F39-2</strain>
    </source>
</reference>
<evidence type="ECO:0000256" key="2">
    <source>
        <dbReference type="ARBA" id="ARBA00022679"/>
    </source>
</evidence>
<keyword evidence="2" id="KW-0808">Transferase</keyword>
<dbReference type="InterPro" id="IPR044135">
    <property type="entry name" value="Met-tRNA-FMT_C"/>
</dbReference>
<evidence type="ECO:0008006" key="8">
    <source>
        <dbReference type="Google" id="ProtNLM"/>
    </source>
</evidence>
<dbReference type="EMBL" id="CP051682">
    <property type="protein sequence ID" value="QJD95223.1"/>
    <property type="molecule type" value="Genomic_DNA"/>
</dbReference>
<dbReference type="Proteomes" id="UP000503278">
    <property type="component" value="Chromosome"/>
</dbReference>
<gene>
    <name evidence="6" type="ORF">HH214_04685</name>
</gene>
<dbReference type="Pfam" id="PF00551">
    <property type="entry name" value="Formyl_trans_N"/>
    <property type="match status" value="1"/>
</dbReference>
<accession>A0A7L5E356</accession>
<dbReference type="GO" id="GO:0004479">
    <property type="term" value="F:methionyl-tRNA formyltransferase activity"/>
    <property type="evidence" value="ECO:0007669"/>
    <property type="project" value="TreeGrafter"/>
</dbReference>
<evidence type="ECO:0000259" key="4">
    <source>
        <dbReference type="Pfam" id="PF00551"/>
    </source>
</evidence>
<evidence type="ECO:0000259" key="5">
    <source>
        <dbReference type="Pfam" id="PF02911"/>
    </source>
</evidence>
<proteinExistence type="inferred from homology"/>
<evidence type="ECO:0000313" key="7">
    <source>
        <dbReference type="Proteomes" id="UP000503278"/>
    </source>
</evidence>
<dbReference type="InterPro" id="IPR011034">
    <property type="entry name" value="Formyl_transferase-like_C_sf"/>
</dbReference>
<dbReference type="InterPro" id="IPR002376">
    <property type="entry name" value="Formyl_transf_N"/>
</dbReference>
<dbReference type="KEGG" id="mrob:HH214_04685"/>
<dbReference type="SUPFAM" id="SSF50486">
    <property type="entry name" value="FMT C-terminal domain-like"/>
    <property type="match status" value="1"/>
</dbReference>
<evidence type="ECO:0000313" key="6">
    <source>
        <dbReference type="EMBL" id="QJD95223.1"/>
    </source>
</evidence>
<comment type="similarity">
    <text evidence="1">Belongs to the Fmt family.</text>
</comment>
<evidence type="ECO:0000256" key="3">
    <source>
        <dbReference type="ARBA" id="ARBA00022917"/>
    </source>
</evidence>